<protein>
    <submittedName>
        <fullName evidence="2">DUF2853 family protein</fullName>
    </submittedName>
</protein>
<dbReference type="WBParaSite" id="L893_g10868.t1">
    <property type="protein sequence ID" value="L893_g10868.t1"/>
    <property type="gene ID" value="L893_g10868"/>
</dbReference>
<dbReference type="AlphaFoldDB" id="A0A1I7XYS9"/>
<proteinExistence type="predicted"/>
<evidence type="ECO:0000313" key="1">
    <source>
        <dbReference type="Proteomes" id="UP000095287"/>
    </source>
</evidence>
<accession>A0A1I7XYS9</accession>
<reference evidence="2" key="1">
    <citation type="submission" date="2016-11" db="UniProtKB">
        <authorList>
            <consortium name="WormBaseParasite"/>
        </authorList>
    </citation>
    <scope>IDENTIFICATION</scope>
</reference>
<sequence length="76" mass="8206">MSPDVFDVLRYSCNAHACDASILGVVTTSKCNAYGDVSKIDLDTTRGQRESSANPQNNAQIALLIRAYKRSIQGDA</sequence>
<name>A0A1I7XYS9_9BILA</name>
<evidence type="ECO:0000313" key="2">
    <source>
        <dbReference type="WBParaSite" id="L893_g10868.t1"/>
    </source>
</evidence>
<organism evidence="1 2">
    <name type="scientific">Steinernema glaseri</name>
    <dbReference type="NCBI Taxonomy" id="37863"/>
    <lineage>
        <taxon>Eukaryota</taxon>
        <taxon>Metazoa</taxon>
        <taxon>Ecdysozoa</taxon>
        <taxon>Nematoda</taxon>
        <taxon>Chromadorea</taxon>
        <taxon>Rhabditida</taxon>
        <taxon>Tylenchina</taxon>
        <taxon>Panagrolaimomorpha</taxon>
        <taxon>Strongyloidoidea</taxon>
        <taxon>Steinernematidae</taxon>
        <taxon>Steinernema</taxon>
    </lineage>
</organism>
<dbReference type="Proteomes" id="UP000095287">
    <property type="component" value="Unplaced"/>
</dbReference>
<keyword evidence="1" id="KW-1185">Reference proteome</keyword>